<comment type="similarity">
    <text evidence="1">Belongs to the mTERF family.</text>
</comment>
<gene>
    <name evidence="5" type="ORF">L484_003251</name>
</gene>
<dbReference type="Pfam" id="PF02536">
    <property type="entry name" value="mTERF"/>
    <property type="match status" value="1"/>
</dbReference>
<evidence type="ECO:0000256" key="1">
    <source>
        <dbReference type="ARBA" id="ARBA00007692"/>
    </source>
</evidence>
<dbReference type="AlphaFoldDB" id="W9RA23"/>
<dbReference type="KEGG" id="mnt:21386792"/>
<dbReference type="InterPro" id="IPR003690">
    <property type="entry name" value="MTERF"/>
</dbReference>
<evidence type="ECO:0000256" key="3">
    <source>
        <dbReference type="ARBA" id="ARBA00022946"/>
    </source>
</evidence>
<keyword evidence="6" id="KW-1185">Reference proteome</keyword>
<evidence type="ECO:0000256" key="4">
    <source>
        <dbReference type="SAM" id="SignalP"/>
    </source>
</evidence>
<accession>W9RA23</accession>
<proteinExistence type="inferred from homology"/>
<evidence type="ECO:0000313" key="5">
    <source>
        <dbReference type="EMBL" id="EXB78389.1"/>
    </source>
</evidence>
<feature type="chain" id="PRO_5004931260" description="mTERF domain-containing protein 1" evidence="4">
    <location>
        <begin position="19"/>
        <end position="431"/>
    </location>
</feature>
<dbReference type="STRING" id="981085.W9RA23"/>
<dbReference type="OrthoDB" id="637682at2759"/>
<protein>
    <recommendedName>
        <fullName evidence="7">mTERF domain-containing protein 1</fullName>
    </recommendedName>
</protein>
<dbReference type="PANTHER" id="PTHR13068">
    <property type="entry name" value="CGI-12 PROTEIN-RELATED"/>
    <property type="match status" value="1"/>
</dbReference>
<feature type="signal peptide" evidence="4">
    <location>
        <begin position="1"/>
        <end position="18"/>
    </location>
</feature>
<dbReference type="GO" id="GO:0003676">
    <property type="term" value="F:nucleic acid binding"/>
    <property type="evidence" value="ECO:0007669"/>
    <property type="project" value="InterPro"/>
</dbReference>
<dbReference type="Proteomes" id="UP000030645">
    <property type="component" value="Unassembled WGS sequence"/>
</dbReference>
<keyword evidence="3" id="KW-0809">Transit peptide</keyword>
<dbReference type="EMBL" id="KE344772">
    <property type="protein sequence ID" value="EXB78389.1"/>
    <property type="molecule type" value="Genomic_DNA"/>
</dbReference>
<evidence type="ECO:0000256" key="2">
    <source>
        <dbReference type="ARBA" id="ARBA00022472"/>
    </source>
</evidence>
<sequence length="431" mass="48977">MMNYCVSGMLFSFFGVLGLDEAEIEVLLDKNSALMSASLDLVRARILFFQSVGIDGFPLCLLITKRPNVLTAEEVDHFISFVVDDLEGKIEASQLERVFTTVEPRFLAGFDQKVKLLLERGVPEEKIVHILNTVNLSKALCTRPAEEIDRTITFLSRFGGIDLIVKRPKLLNYDMESQLIPRVGFLMKLGRGDEDAIGTVLTKLPAVLNYSAEHMKNHAEFLRSFAGLNDEEIFKVVVAYPNVFSASRDRKLYPRIQFLKECGLDSEDLFRFLTKAPLFLGHSFDDNIAHKLVYLIKIGYRYRTKDLAVAMGSVTRTSCQNMQKVLGLFLSYGFSYEDLLAMSKKHPQILQYNCVSLEKKMEYLIGEMGREIEELLAFPAFLGYKLDDRIKARYESRRKILGGGMSLNKLLTVSSERFSQRGETPVHVIEE</sequence>
<evidence type="ECO:0000313" key="6">
    <source>
        <dbReference type="Proteomes" id="UP000030645"/>
    </source>
</evidence>
<reference evidence="6" key="1">
    <citation type="submission" date="2013-01" db="EMBL/GenBank/DDBJ databases">
        <title>Draft Genome Sequence of a Mulberry Tree, Morus notabilis C.K. Schneid.</title>
        <authorList>
            <person name="He N."/>
            <person name="Zhao S."/>
        </authorList>
    </citation>
    <scope>NUCLEOTIDE SEQUENCE</scope>
</reference>
<dbReference type="Gene3D" id="1.25.70.10">
    <property type="entry name" value="Transcription termination factor 3, mitochondrial"/>
    <property type="match status" value="2"/>
</dbReference>
<dbReference type="PANTHER" id="PTHR13068:SF135">
    <property type="entry name" value="TRANSCRIPTION TERMINATION FACTOR MTERF8, CHLOROPLASTIC"/>
    <property type="match status" value="1"/>
</dbReference>
<keyword evidence="2" id="KW-0806">Transcription termination</keyword>
<dbReference type="GO" id="GO:0006353">
    <property type="term" value="P:DNA-templated transcription termination"/>
    <property type="evidence" value="ECO:0007669"/>
    <property type="project" value="UniProtKB-KW"/>
</dbReference>
<dbReference type="InterPro" id="IPR038538">
    <property type="entry name" value="MTERF_sf"/>
</dbReference>
<dbReference type="SMART" id="SM00733">
    <property type="entry name" value="Mterf"/>
    <property type="match status" value="7"/>
</dbReference>
<keyword evidence="4" id="KW-0732">Signal</keyword>
<organism evidence="5 6">
    <name type="scientific">Morus notabilis</name>
    <dbReference type="NCBI Taxonomy" id="981085"/>
    <lineage>
        <taxon>Eukaryota</taxon>
        <taxon>Viridiplantae</taxon>
        <taxon>Streptophyta</taxon>
        <taxon>Embryophyta</taxon>
        <taxon>Tracheophyta</taxon>
        <taxon>Spermatophyta</taxon>
        <taxon>Magnoliopsida</taxon>
        <taxon>eudicotyledons</taxon>
        <taxon>Gunneridae</taxon>
        <taxon>Pentapetalae</taxon>
        <taxon>rosids</taxon>
        <taxon>fabids</taxon>
        <taxon>Rosales</taxon>
        <taxon>Moraceae</taxon>
        <taxon>Moreae</taxon>
        <taxon>Morus</taxon>
    </lineage>
</organism>
<name>W9RA23_9ROSA</name>
<evidence type="ECO:0008006" key="7">
    <source>
        <dbReference type="Google" id="ProtNLM"/>
    </source>
</evidence>
<dbReference type="eggNOG" id="KOG1267">
    <property type="taxonomic scope" value="Eukaryota"/>
</dbReference>
<keyword evidence="2" id="KW-0804">Transcription</keyword>
<keyword evidence="2" id="KW-0805">Transcription regulation</keyword>